<dbReference type="Proteomes" id="UP000034236">
    <property type="component" value="Unassembled WGS sequence"/>
</dbReference>
<gene>
    <name evidence="1" type="ORF">UU58_C0017G0006</name>
</gene>
<protein>
    <submittedName>
        <fullName evidence="1">Uncharacterized protein</fullName>
    </submittedName>
</protein>
<proteinExistence type="predicted"/>
<dbReference type="EMBL" id="LCBE01000017">
    <property type="protein sequence ID" value="KKS03729.1"/>
    <property type="molecule type" value="Genomic_DNA"/>
</dbReference>
<comment type="caution">
    <text evidence="1">The sequence shown here is derived from an EMBL/GenBank/DDBJ whole genome shotgun (WGS) entry which is preliminary data.</text>
</comment>
<dbReference type="AlphaFoldDB" id="A0A0G0VS81"/>
<evidence type="ECO:0000313" key="2">
    <source>
        <dbReference type="Proteomes" id="UP000034236"/>
    </source>
</evidence>
<sequence length="120" mass="14072">MSIWEQIRRPSFGKPDRLSESSPIFQKYFLIMLRRTILEKKFPFYESYQRHSVEQAMKAGPEDDIEPLIAEVAEYEKKLKNKKSAELIKFAKEEGLELTDEEIQAAKNDAKDVLIHDPEL</sequence>
<name>A0A0G0VS81_9BACT</name>
<accession>A0A0G0VS81</accession>
<evidence type="ECO:0000313" key="1">
    <source>
        <dbReference type="EMBL" id="KKS03729.1"/>
    </source>
</evidence>
<organism evidence="1 2">
    <name type="scientific">Candidatus Nomurabacteria bacterium GW2011_GWA2_41_25</name>
    <dbReference type="NCBI Taxonomy" id="1618736"/>
    <lineage>
        <taxon>Bacteria</taxon>
        <taxon>Candidatus Nomuraibacteriota</taxon>
    </lineage>
</organism>
<reference evidence="1 2" key="1">
    <citation type="journal article" date="2015" name="Nature">
        <title>rRNA introns, odd ribosomes, and small enigmatic genomes across a large radiation of phyla.</title>
        <authorList>
            <person name="Brown C.T."/>
            <person name="Hug L.A."/>
            <person name="Thomas B.C."/>
            <person name="Sharon I."/>
            <person name="Castelle C.J."/>
            <person name="Singh A."/>
            <person name="Wilkins M.J."/>
            <person name="Williams K.H."/>
            <person name="Banfield J.F."/>
        </authorList>
    </citation>
    <scope>NUCLEOTIDE SEQUENCE [LARGE SCALE GENOMIC DNA]</scope>
</reference>